<dbReference type="InterPro" id="IPR035919">
    <property type="entry name" value="EAL_sf"/>
</dbReference>
<dbReference type="PANTHER" id="PTHR33121">
    <property type="entry name" value="CYCLIC DI-GMP PHOSPHODIESTERASE PDEF"/>
    <property type="match status" value="1"/>
</dbReference>
<dbReference type="Proteomes" id="UP000789845">
    <property type="component" value="Unassembled WGS sequence"/>
</dbReference>
<dbReference type="RefSeq" id="WP_230497623.1">
    <property type="nucleotide sequence ID" value="NZ_CAKJTG010000019.1"/>
</dbReference>
<dbReference type="PANTHER" id="PTHR33121:SF76">
    <property type="entry name" value="SIGNALING PROTEIN"/>
    <property type="match status" value="1"/>
</dbReference>
<proteinExistence type="predicted"/>
<evidence type="ECO:0000313" key="2">
    <source>
        <dbReference type="EMBL" id="CAG9609386.1"/>
    </source>
</evidence>
<dbReference type="InterPro" id="IPR001633">
    <property type="entry name" value="EAL_dom"/>
</dbReference>
<name>A0A9C7GBL2_9BACI</name>
<sequence length="349" mass="39898">MGCEVCLPIARGYTIYFAEEENAIKLASYFQSFQEDSWKFIADRFVWLKESILFDLLDYLEVHMILDNIYAVLSSLSDPLKNLNDLRPIGSFKQEREASWIDTVIEKSSLCTHFQPIVKVTDGKLEVIGQELLSRGLDEDGQIIPPYKMFEAARIRNRLFALDRACRIQSVRNAGVVGDQLIFINFIPTAIYVPEHCLSSTFKIIKELNIKPEQVVFEVVETDEVRDLEHLKSILHYYRSHGFKYALDDVGTGFNNLRVLEQLKPDIVKLAIEFTDGVSRDTDKQKVAQSVLNIAHDMSALALAEGIEREEDLHFLEEMGYDLFQGYWIAKPQPTPMKSIDVSLSSSCI</sequence>
<protein>
    <recommendedName>
        <fullName evidence="1">EAL domain-containing protein</fullName>
    </recommendedName>
</protein>
<reference evidence="2" key="1">
    <citation type="submission" date="2021-10" db="EMBL/GenBank/DDBJ databases">
        <authorList>
            <person name="Criscuolo A."/>
        </authorList>
    </citation>
    <scope>NUCLEOTIDE SEQUENCE</scope>
    <source>
        <strain evidence="2">CIP111885</strain>
    </source>
</reference>
<dbReference type="AlphaFoldDB" id="A0A9C7GBL2"/>
<evidence type="ECO:0000259" key="1">
    <source>
        <dbReference type="PROSITE" id="PS50883"/>
    </source>
</evidence>
<dbReference type="CDD" id="cd01948">
    <property type="entry name" value="EAL"/>
    <property type="match status" value="1"/>
</dbReference>
<organism evidence="2 3">
    <name type="scientific">Pseudoneobacillus rhizosphaerae</name>
    <dbReference type="NCBI Taxonomy" id="2880968"/>
    <lineage>
        <taxon>Bacteria</taxon>
        <taxon>Bacillati</taxon>
        <taxon>Bacillota</taxon>
        <taxon>Bacilli</taxon>
        <taxon>Bacillales</taxon>
        <taxon>Bacillaceae</taxon>
        <taxon>Pseudoneobacillus</taxon>
    </lineage>
</organism>
<accession>A0A9C7GBL2</accession>
<gene>
    <name evidence="2" type="ORF">NEOCIP111885_03128</name>
</gene>
<comment type="caution">
    <text evidence="2">The sequence shown here is derived from an EMBL/GenBank/DDBJ whole genome shotgun (WGS) entry which is preliminary data.</text>
</comment>
<dbReference type="SUPFAM" id="SSF141868">
    <property type="entry name" value="EAL domain-like"/>
    <property type="match status" value="1"/>
</dbReference>
<evidence type="ECO:0000313" key="3">
    <source>
        <dbReference type="Proteomes" id="UP000789845"/>
    </source>
</evidence>
<dbReference type="GO" id="GO:0071111">
    <property type="term" value="F:cyclic-guanylate-specific phosphodiesterase activity"/>
    <property type="evidence" value="ECO:0007669"/>
    <property type="project" value="InterPro"/>
</dbReference>
<dbReference type="EMBL" id="CAKJTG010000019">
    <property type="protein sequence ID" value="CAG9609386.1"/>
    <property type="molecule type" value="Genomic_DNA"/>
</dbReference>
<dbReference type="InterPro" id="IPR050706">
    <property type="entry name" value="Cyclic-di-GMP_PDE-like"/>
</dbReference>
<dbReference type="Gene3D" id="3.20.20.450">
    <property type="entry name" value="EAL domain"/>
    <property type="match status" value="1"/>
</dbReference>
<dbReference type="PROSITE" id="PS50883">
    <property type="entry name" value="EAL"/>
    <property type="match status" value="1"/>
</dbReference>
<feature type="domain" description="EAL" evidence="1">
    <location>
        <begin position="94"/>
        <end position="346"/>
    </location>
</feature>
<dbReference type="Pfam" id="PF00563">
    <property type="entry name" value="EAL"/>
    <property type="match status" value="1"/>
</dbReference>
<keyword evidence="3" id="KW-1185">Reference proteome</keyword>
<dbReference type="SMART" id="SM00052">
    <property type="entry name" value="EAL"/>
    <property type="match status" value="1"/>
</dbReference>